<dbReference type="InterPro" id="IPR027385">
    <property type="entry name" value="Beta-barrel_OMP"/>
</dbReference>
<dbReference type="AlphaFoldDB" id="A0A1T4NLJ8"/>
<protein>
    <recommendedName>
        <fullName evidence="2">Outer membrane protein beta-barrel domain-containing protein</fullName>
    </recommendedName>
</protein>
<dbReference type="InterPro" id="IPR011250">
    <property type="entry name" value="OMP/PagP_B-barrel"/>
</dbReference>
<accession>A0A1T4NLJ8</accession>
<dbReference type="Gene3D" id="2.40.160.20">
    <property type="match status" value="1"/>
</dbReference>
<comment type="caution">
    <text evidence="3">The sequence shown here is derived from an EMBL/GenBank/DDBJ whole genome shotgun (WGS) entry which is preliminary data.</text>
</comment>
<dbReference type="SUPFAM" id="SSF56925">
    <property type="entry name" value="OMPA-like"/>
    <property type="match status" value="1"/>
</dbReference>
<evidence type="ECO:0000256" key="1">
    <source>
        <dbReference type="ARBA" id="ARBA00022729"/>
    </source>
</evidence>
<organism evidence="3 4">
    <name type="scientific">Oceanospirillum multiglobuliferum</name>
    <dbReference type="NCBI Taxonomy" id="64969"/>
    <lineage>
        <taxon>Bacteria</taxon>
        <taxon>Pseudomonadati</taxon>
        <taxon>Pseudomonadota</taxon>
        <taxon>Gammaproteobacteria</taxon>
        <taxon>Oceanospirillales</taxon>
        <taxon>Oceanospirillaceae</taxon>
        <taxon>Oceanospirillum</taxon>
    </lineage>
</organism>
<feature type="domain" description="Outer membrane protein beta-barrel" evidence="2">
    <location>
        <begin position="6"/>
        <end position="155"/>
    </location>
</feature>
<name>A0A1T4NLJ8_9GAMM</name>
<keyword evidence="1" id="KW-0732">Signal</keyword>
<gene>
    <name evidence="3" type="ORF">BTE48_07680</name>
</gene>
<reference evidence="3 4" key="1">
    <citation type="submission" date="2017-01" db="EMBL/GenBank/DDBJ databases">
        <title>Genome Sequencing of a Marine Spirillum, Oceanospirillum multiglobuliferum ATCC 33336, from Japan.</title>
        <authorList>
            <person name="Carney J.G."/>
            <person name="Trachtenberg A.M."/>
            <person name="Rheaume B.A."/>
            <person name="Linnane J.D."/>
            <person name="Pitts N.L."/>
            <person name="Mykles D.L."/>
            <person name="Maclea K.S."/>
        </authorList>
    </citation>
    <scope>NUCLEOTIDE SEQUENCE [LARGE SCALE GENOMIC DNA]</scope>
    <source>
        <strain evidence="3 4">ATCC 33336</strain>
    </source>
</reference>
<dbReference type="STRING" id="64969.SAMN02745127_01155"/>
<dbReference type="Pfam" id="PF13505">
    <property type="entry name" value="OMP_b-brl"/>
    <property type="match status" value="1"/>
</dbReference>
<evidence type="ECO:0000313" key="3">
    <source>
        <dbReference type="EMBL" id="OPX55760.1"/>
    </source>
</evidence>
<dbReference type="RefSeq" id="WP_159445603.1">
    <property type="nucleotide sequence ID" value="NZ_FUXG01000006.1"/>
</dbReference>
<evidence type="ECO:0000313" key="4">
    <source>
        <dbReference type="Proteomes" id="UP000191418"/>
    </source>
</evidence>
<evidence type="ECO:0000259" key="2">
    <source>
        <dbReference type="Pfam" id="PF13505"/>
    </source>
</evidence>
<keyword evidence="4" id="KW-1185">Reference proteome</keyword>
<sequence>MILLLLPTLAWSAGRHGYLGLHAGSLNATGIEGDQANPVIFSLGQRLSARFAFQLEYSVAESFKSQVSKQGKTETCLVDYSTQAAYLVLIQSASSWIDYSAKLGYLKADYNFKNADISNQAKEAFNSTNLSYGLGLVLKLNNRIGLIGEYTQLRSDAYHLSAGVELSF</sequence>
<dbReference type="Proteomes" id="UP000191418">
    <property type="component" value="Unassembled WGS sequence"/>
</dbReference>
<proteinExistence type="predicted"/>
<dbReference type="EMBL" id="MTSM01000007">
    <property type="protein sequence ID" value="OPX55760.1"/>
    <property type="molecule type" value="Genomic_DNA"/>
</dbReference>